<sequence>MTTRLRRSLRDSANDVTHRSLTEAAIRSGRRMRLVRNSMTGLAAVIVAAGVVGGYAVMRPGETGAPPAEETATETTAWTALPATVVYQWYDEYTAVSVTDGVETSIRLPYSEDDGTADRPPARWTVSPDGGLVTVVHDDALRIGPLDGSEPTVVLQREGLCHSLTWSPDSRSVLVGVCSDDANSLLVVDVETGAAVEIADVGELRSALWTSDGGYLVWGHPDHGWTIADPDGGNRRDFDAGDLPSEWSELMPEADRQRMDDCVAEREANPGSDCEDWLLGEKTARPWEITGVSPDGRYVCHQVLAVYDSTSEGFEPGDGPESSFDCNVIWDTVTDRKVTPGGLDDYREVVFGPTGEILTRGHPAGDATPTLHLFDAGLSLIDSREEGDGDSADSQLGSYTS</sequence>
<feature type="transmembrane region" description="Helical" evidence="1">
    <location>
        <begin position="39"/>
        <end position="58"/>
    </location>
</feature>
<dbReference type="EMBL" id="VLLL01000006">
    <property type="protein sequence ID" value="TWJ12664.1"/>
    <property type="molecule type" value="Genomic_DNA"/>
</dbReference>
<evidence type="ECO:0000313" key="3">
    <source>
        <dbReference type="Proteomes" id="UP000321617"/>
    </source>
</evidence>
<proteinExistence type="predicted"/>
<reference evidence="2 3" key="1">
    <citation type="journal article" date="2013" name="Stand. Genomic Sci.">
        <title>Genomic Encyclopedia of Type Strains, Phase I: The one thousand microbial genomes (KMG-I) project.</title>
        <authorList>
            <person name="Kyrpides N.C."/>
            <person name="Woyke T."/>
            <person name="Eisen J.A."/>
            <person name="Garrity G."/>
            <person name="Lilburn T.G."/>
            <person name="Beck B.J."/>
            <person name="Whitman W.B."/>
            <person name="Hugenholtz P."/>
            <person name="Klenk H.P."/>
        </authorList>
    </citation>
    <scope>NUCLEOTIDE SEQUENCE [LARGE SCALE GENOMIC DNA]</scope>
    <source>
        <strain evidence="2 3">DSM 45044</strain>
    </source>
</reference>
<protein>
    <recommendedName>
        <fullName evidence="4">WD40 repeat protein</fullName>
    </recommendedName>
</protein>
<dbReference type="RefSeq" id="WP_147139955.1">
    <property type="nucleotide sequence ID" value="NZ_BAABIJ010000002.1"/>
</dbReference>
<dbReference type="Proteomes" id="UP000321617">
    <property type="component" value="Unassembled WGS sequence"/>
</dbReference>
<dbReference type="InterPro" id="IPR011042">
    <property type="entry name" value="6-blade_b-propeller_TolB-like"/>
</dbReference>
<dbReference type="AlphaFoldDB" id="A0A562V450"/>
<organism evidence="2 3">
    <name type="scientific">Stackebrandtia albiflava</name>
    <dbReference type="NCBI Taxonomy" id="406432"/>
    <lineage>
        <taxon>Bacteria</taxon>
        <taxon>Bacillati</taxon>
        <taxon>Actinomycetota</taxon>
        <taxon>Actinomycetes</taxon>
        <taxon>Glycomycetales</taxon>
        <taxon>Glycomycetaceae</taxon>
        <taxon>Stackebrandtia</taxon>
    </lineage>
</organism>
<dbReference type="Gene3D" id="2.120.10.30">
    <property type="entry name" value="TolB, C-terminal domain"/>
    <property type="match status" value="1"/>
</dbReference>
<keyword evidence="3" id="KW-1185">Reference proteome</keyword>
<keyword evidence="1" id="KW-0472">Membrane</keyword>
<accession>A0A562V450</accession>
<evidence type="ECO:0000256" key="1">
    <source>
        <dbReference type="SAM" id="Phobius"/>
    </source>
</evidence>
<keyword evidence="1" id="KW-1133">Transmembrane helix</keyword>
<evidence type="ECO:0008006" key="4">
    <source>
        <dbReference type="Google" id="ProtNLM"/>
    </source>
</evidence>
<dbReference type="SUPFAM" id="SSF82171">
    <property type="entry name" value="DPP6 N-terminal domain-like"/>
    <property type="match status" value="1"/>
</dbReference>
<name>A0A562V450_9ACTN</name>
<comment type="caution">
    <text evidence="2">The sequence shown here is derived from an EMBL/GenBank/DDBJ whole genome shotgun (WGS) entry which is preliminary data.</text>
</comment>
<gene>
    <name evidence="2" type="ORF">LX16_3426</name>
</gene>
<keyword evidence="1" id="KW-0812">Transmembrane</keyword>
<evidence type="ECO:0000313" key="2">
    <source>
        <dbReference type="EMBL" id="TWJ12664.1"/>
    </source>
</evidence>
<dbReference type="OrthoDB" id="3347970at2"/>